<name>A0A9W4XFA7_9FLAO</name>
<dbReference type="KEGG" id="fcs:TRV642_3220"/>
<dbReference type="Gene3D" id="3.40.1760.10">
    <property type="entry name" value="YfbM-like super family"/>
    <property type="match status" value="1"/>
</dbReference>
<gene>
    <name evidence="1" type="ORF">TRV642_3220</name>
</gene>
<evidence type="ECO:0000313" key="1">
    <source>
        <dbReference type="EMBL" id="CAI2768029.1"/>
    </source>
</evidence>
<evidence type="ECO:0008006" key="3">
    <source>
        <dbReference type="Google" id="ProtNLM"/>
    </source>
</evidence>
<organism evidence="1 2">
    <name type="scientific">Flavobacterium collinsii</name>
    <dbReference type="NCBI Taxonomy" id="1114861"/>
    <lineage>
        <taxon>Bacteria</taxon>
        <taxon>Pseudomonadati</taxon>
        <taxon>Bacteroidota</taxon>
        <taxon>Flavobacteriia</taxon>
        <taxon>Flavobacteriales</taxon>
        <taxon>Flavobacteriaceae</taxon>
        <taxon>Flavobacterium</taxon>
    </lineage>
</organism>
<dbReference type="EMBL" id="OX336425">
    <property type="protein sequence ID" value="CAI2768029.1"/>
    <property type="molecule type" value="Genomic_DNA"/>
</dbReference>
<dbReference type="Proteomes" id="UP001152749">
    <property type="component" value="Chromosome"/>
</dbReference>
<dbReference type="SUPFAM" id="SSF111069">
    <property type="entry name" value="Hypothetical protein yfbM"/>
    <property type="match status" value="1"/>
</dbReference>
<dbReference type="AlphaFoldDB" id="A0A9W4XFA7"/>
<proteinExistence type="predicted"/>
<protein>
    <recommendedName>
        <fullName evidence="3">DUF1877 domain-containing protein</fullName>
    </recommendedName>
</protein>
<accession>A0A9W4XFA7</accession>
<dbReference type="InterPro" id="IPR015068">
    <property type="entry name" value="DUF1877"/>
</dbReference>
<evidence type="ECO:0000313" key="2">
    <source>
        <dbReference type="Proteomes" id="UP001152749"/>
    </source>
</evidence>
<dbReference type="InterPro" id="IPR035944">
    <property type="entry name" value="YfbM-like_sf"/>
</dbReference>
<dbReference type="Pfam" id="PF08974">
    <property type="entry name" value="DUF1877"/>
    <property type="match status" value="1"/>
</dbReference>
<sequence>MGMIGNLLRASKTKLENYIKDSATLEHDIYNENAPLDVTIIDIDKAWDGIVFLLTGDSALNSPKHLFYKILFSGQIIDNEQDLGYGPAHYLTPEQVIEFSNKISEITTDDLRQKYDPQKMQKLEVYPEIWERDGDEAFDYLNEYFKDIQQFYSDAAKNKEAIVTYID</sequence>
<reference evidence="1" key="1">
    <citation type="submission" date="2022-09" db="EMBL/GenBank/DDBJ databases">
        <authorList>
            <person name="Duchaud E."/>
        </authorList>
    </citation>
    <scope>NUCLEOTIDE SEQUENCE</scope>
    <source>
        <strain evidence="1">TRV642</strain>
    </source>
</reference>